<protein>
    <submittedName>
        <fullName evidence="2">Uncharacterized protein</fullName>
    </submittedName>
</protein>
<organism evidence="2 3">
    <name type="scientific">Vitis rotundifolia</name>
    <name type="common">Muscadine grape</name>
    <dbReference type="NCBI Taxonomy" id="103349"/>
    <lineage>
        <taxon>Eukaryota</taxon>
        <taxon>Viridiplantae</taxon>
        <taxon>Streptophyta</taxon>
        <taxon>Embryophyta</taxon>
        <taxon>Tracheophyta</taxon>
        <taxon>Spermatophyta</taxon>
        <taxon>Magnoliopsida</taxon>
        <taxon>eudicotyledons</taxon>
        <taxon>Gunneridae</taxon>
        <taxon>Pentapetalae</taxon>
        <taxon>rosids</taxon>
        <taxon>Vitales</taxon>
        <taxon>Vitaceae</taxon>
        <taxon>Viteae</taxon>
        <taxon>Vitis</taxon>
    </lineage>
</organism>
<accession>A0AA39DHU6</accession>
<reference evidence="2 3" key="1">
    <citation type="journal article" date="2023" name="BMC Biotechnol.">
        <title>Vitis rotundifolia cv Carlos genome sequencing.</title>
        <authorList>
            <person name="Huff M."/>
            <person name="Hulse-Kemp A."/>
            <person name="Scheffler B."/>
            <person name="Youngblood R."/>
            <person name="Simpson S."/>
            <person name="Babiker E."/>
            <person name="Staton M."/>
        </authorList>
    </citation>
    <scope>NUCLEOTIDE SEQUENCE [LARGE SCALE GENOMIC DNA]</scope>
    <source>
        <tissue evidence="2">Leaf</tissue>
    </source>
</reference>
<dbReference type="EMBL" id="JARBHA010000014">
    <property type="protein sequence ID" value="KAJ9682702.1"/>
    <property type="molecule type" value="Genomic_DNA"/>
</dbReference>
<name>A0AA39DHU6_VITRO</name>
<proteinExistence type="predicted"/>
<dbReference type="AlphaFoldDB" id="A0AA39DHU6"/>
<keyword evidence="3" id="KW-1185">Reference proteome</keyword>
<feature type="region of interest" description="Disordered" evidence="1">
    <location>
        <begin position="1"/>
        <end position="105"/>
    </location>
</feature>
<feature type="compositionally biased region" description="Basic and acidic residues" evidence="1">
    <location>
        <begin position="9"/>
        <end position="23"/>
    </location>
</feature>
<evidence type="ECO:0000313" key="3">
    <source>
        <dbReference type="Proteomes" id="UP001168098"/>
    </source>
</evidence>
<evidence type="ECO:0000256" key="1">
    <source>
        <dbReference type="SAM" id="MobiDB-lite"/>
    </source>
</evidence>
<evidence type="ECO:0000313" key="2">
    <source>
        <dbReference type="EMBL" id="KAJ9682702.1"/>
    </source>
</evidence>
<dbReference type="Proteomes" id="UP001168098">
    <property type="component" value="Unassembled WGS sequence"/>
</dbReference>
<comment type="caution">
    <text evidence="2">The sequence shown here is derived from an EMBL/GenBank/DDBJ whole genome shotgun (WGS) entry which is preliminary data.</text>
</comment>
<gene>
    <name evidence="2" type="ORF">PVL29_018598</name>
</gene>
<sequence>MGWPPKSLRLRDGPRGDVKRTGDPEDGPISSAATFSLPLEPALIDPGPSPGPNPLQEGPYKISSPAFFKPTGSTARPEEDSPAQQKGGPPALASHQLSVTAPRTQLLPFLPRADRRVPQHHPEPLLWTSQLATVFLPCPVSQRAKPPTRG</sequence>